<name>A0ACB9GQL6_9ASTR</name>
<dbReference type="Proteomes" id="UP001056120">
    <property type="component" value="Linkage Group LG14"/>
</dbReference>
<dbReference type="EMBL" id="CM042031">
    <property type="protein sequence ID" value="KAI3785380.1"/>
    <property type="molecule type" value="Genomic_DNA"/>
</dbReference>
<protein>
    <submittedName>
        <fullName evidence="1">Uncharacterized protein</fullName>
    </submittedName>
</protein>
<gene>
    <name evidence="1" type="ORF">L1987_44498</name>
</gene>
<comment type="caution">
    <text evidence="1">The sequence shown here is derived from an EMBL/GenBank/DDBJ whole genome shotgun (WGS) entry which is preliminary data.</text>
</comment>
<proteinExistence type="predicted"/>
<organism evidence="1 2">
    <name type="scientific">Smallanthus sonchifolius</name>
    <dbReference type="NCBI Taxonomy" id="185202"/>
    <lineage>
        <taxon>Eukaryota</taxon>
        <taxon>Viridiplantae</taxon>
        <taxon>Streptophyta</taxon>
        <taxon>Embryophyta</taxon>
        <taxon>Tracheophyta</taxon>
        <taxon>Spermatophyta</taxon>
        <taxon>Magnoliopsida</taxon>
        <taxon>eudicotyledons</taxon>
        <taxon>Gunneridae</taxon>
        <taxon>Pentapetalae</taxon>
        <taxon>asterids</taxon>
        <taxon>campanulids</taxon>
        <taxon>Asterales</taxon>
        <taxon>Asteraceae</taxon>
        <taxon>Asteroideae</taxon>
        <taxon>Heliantheae alliance</taxon>
        <taxon>Millerieae</taxon>
        <taxon>Smallanthus</taxon>
    </lineage>
</organism>
<keyword evidence="2" id="KW-1185">Reference proteome</keyword>
<evidence type="ECO:0000313" key="1">
    <source>
        <dbReference type="EMBL" id="KAI3785380.1"/>
    </source>
</evidence>
<sequence length="100" mass="11022">MEDFKSIIEAARSSSIKVFTDVLVDPHQVLMVFVVAALRAIGNEIQVYSLEDGPMNDVWKNIGVPDIIVEANNDTKIIIDGLNYDAILVNSFEAKDVISV</sequence>
<reference evidence="1 2" key="2">
    <citation type="journal article" date="2022" name="Mol. Ecol. Resour.">
        <title>The genomes of chicory, endive, great burdock and yacon provide insights into Asteraceae paleo-polyploidization history and plant inulin production.</title>
        <authorList>
            <person name="Fan W."/>
            <person name="Wang S."/>
            <person name="Wang H."/>
            <person name="Wang A."/>
            <person name="Jiang F."/>
            <person name="Liu H."/>
            <person name="Zhao H."/>
            <person name="Xu D."/>
            <person name="Zhang Y."/>
        </authorList>
    </citation>
    <scope>NUCLEOTIDE SEQUENCE [LARGE SCALE GENOMIC DNA]</scope>
    <source>
        <strain evidence="2">cv. Yunnan</strain>
        <tissue evidence="1">Leaves</tissue>
    </source>
</reference>
<reference evidence="2" key="1">
    <citation type="journal article" date="2022" name="Mol. Ecol. Resour.">
        <title>The genomes of chicory, endive, great burdock and yacon provide insights into Asteraceae palaeo-polyploidization history and plant inulin production.</title>
        <authorList>
            <person name="Fan W."/>
            <person name="Wang S."/>
            <person name="Wang H."/>
            <person name="Wang A."/>
            <person name="Jiang F."/>
            <person name="Liu H."/>
            <person name="Zhao H."/>
            <person name="Xu D."/>
            <person name="Zhang Y."/>
        </authorList>
    </citation>
    <scope>NUCLEOTIDE SEQUENCE [LARGE SCALE GENOMIC DNA]</scope>
    <source>
        <strain evidence="2">cv. Yunnan</strain>
    </source>
</reference>
<evidence type="ECO:0000313" key="2">
    <source>
        <dbReference type="Proteomes" id="UP001056120"/>
    </source>
</evidence>
<accession>A0ACB9GQL6</accession>